<feature type="domain" description="DUF2229" evidence="1">
    <location>
        <begin position="7"/>
        <end position="69"/>
    </location>
</feature>
<proteinExistence type="predicted"/>
<protein>
    <submittedName>
        <fullName evidence="2">Predicted nucleotide-binding protein, sugar kinase/HSP70/actin superfamily</fullName>
    </submittedName>
</protein>
<dbReference type="InterPro" id="IPR010327">
    <property type="entry name" value="FldB/FldC_alpha/beta"/>
</dbReference>
<evidence type="ECO:0000313" key="3">
    <source>
        <dbReference type="Proteomes" id="UP000199476"/>
    </source>
</evidence>
<evidence type="ECO:0000313" key="2">
    <source>
        <dbReference type="EMBL" id="SDM33456.1"/>
    </source>
</evidence>
<dbReference type="GO" id="GO:0016301">
    <property type="term" value="F:kinase activity"/>
    <property type="evidence" value="ECO:0007669"/>
    <property type="project" value="UniProtKB-KW"/>
</dbReference>
<sequence length="361" mass="41781">MKISFPYMESPVVYYKIFELLGHDVVKPPRPTQKTFSLGVKYAPEFACFPLKVTLGNMIELEEMGVDKIITSGGYGPCRAGYYGPVQQKILDDIGIDIDIVVFEQVRGDWKDFLENVRLLKKNTNIFNLIRSVYIGYRLAHSMDRILKLLHKRRAHAYDKRAMSELWDEIQNKFLEVESVRDVSRVEKWARQQIENQKKAIPAEQDKLKVGVVGEIYVVMEGSTNNFIEELLNEMGVEVERSHYLSEYIDSHMIPWKKKEYEHILEKGERYLKHVIGGHAKRSIGHIIDYKQRGFDGVVHLKPFGCLPEVVSQSMMDSISEDLDIPILSLSIDEQTAKAHMKTRLEAFMDLIKQKKEEEIA</sequence>
<dbReference type="STRING" id="321763.SAMN04488692_1283"/>
<dbReference type="RefSeq" id="WP_089761838.1">
    <property type="nucleotide sequence ID" value="NZ_FNGO01000028.1"/>
</dbReference>
<keyword evidence="3" id="KW-1185">Reference proteome</keyword>
<accession>A0A1G9SD87</accession>
<dbReference type="EMBL" id="FNGO01000028">
    <property type="protein sequence ID" value="SDM33456.1"/>
    <property type="molecule type" value="Genomic_DNA"/>
</dbReference>
<dbReference type="PANTHER" id="PTHR32329:SF2">
    <property type="entry name" value="BIFUNCTIONAL PROTEIN [INCLUDES 2-HYDROXYACYL-COA DEHYDRATASE (N-TER) AND ITS ACTIVATOR DOMAIN (C_TERM)"/>
    <property type="match status" value="1"/>
</dbReference>
<name>A0A1G9SD87_9FIRM</name>
<dbReference type="AlphaFoldDB" id="A0A1G9SD87"/>
<organism evidence="2 3">
    <name type="scientific">Halarsenatibacter silvermanii</name>
    <dbReference type="NCBI Taxonomy" id="321763"/>
    <lineage>
        <taxon>Bacteria</taxon>
        <taxon>Bacillati</taxon>
        <taxon>Bacillota</taxon>
        <taxon>Clostridia</taxon>
        <taxon>Halanaerobiales</taxon>
        <taxon>Halarsenatibacteraceae</taxon>
        <taxon>Halarsenatibacter</taxon>
    </lineage>
</organism>
<dbReference type="Proteomes" id="UP000199476">
    <property type="component" value="Unassembled WGS sequence"/>
</dbReference>
<dbReference type="InterPro" id="IPR018709">
    <property type="entry name" value="CoA_activase_DUF2229"/>
</dbReference>
<keyword evidence="2" id="KW-0808">Transferase</keyword>
<reference evidence="2 3" key="1">
    <citation type="submission" date="2016-10" db="EMBL/GenBank/DDBJ databases">
        <authorList>
            <person name="de Groot N.N."/>
        </authorList>
    </citation>
    <scope>NUCLEOTIDE SEQUENCE [LARGE SCALE GENOMIC DNA]</scope>
    <source>
        <strain evidence="2 3">SLAS-1</strain>
    </source>
</reference>
<keyword evidence="2" id="KW-0418">Kinase</keyword>
<evidence type="ECO:0000259" key="1">
    <source>
        <dbReference type="Pfam" id="PF09989"/>
    </source>
</evidence>
<dbReference type="Pfam" id="PF06050">
    <property type="entry name" value="HGD-D"/>
    <property type="match status" value="1"/>
</dbReference>
<gene>
    <name evidence="2" type="ORF">SAMN04488692_1283</name>
</gene>
<dbReference type="Pfam" id="PF09989">
    <property type="entry name" value="DUF2229"/>
    <property type="match status" value="1"/>
</dbReference>
<dbReference type="InterPro" id="IPR051805">
    <property type="entry name" value="Dehydratase_Activator_Redct"/>
</dbReference>
<dbReference type="Gene3D" id="3.40.50.11900">
    <property type="match status" value="1"/>
</dbReference>
<dbReference type="PANTHER" id="PTHR32329">
    <property type="entry name" value="BIFUNCTIONAL PROTEIN [INCLUDES 2-HYDROXYACYL-COA DEHYDRATASE (N-TER) AND ITS ACTIVATOR DOMAIN (C_TERM)-RELATED"/>
    <property type="match status" value="1"/>
</dbReference>
<dbReference type="OrthoDB" id="9780120at2"/>